<name>A0A9N9YZP3_9HYPO</name>
<sequence length="237" mass="27407">MSFWFRTRWVKTLSRPVHRNTVNLLHAQVKPPPMVVRLPLRMLRFLPKAVSTWARKHFPEWFLPSTLIVKCRKPNDPERIKCLLPDGEPPYLSHFDSEIMAYERLKDLQGVTIPKFLGRTKCNGRHAMLIQDVPGAYLSDPKGATLTYDEVRDLMEKCYSELAEFSAVQTDPSTRNFVLLPGRQRLMTVDLESMIIGYPDQLLLDFDTVCSLGAVTRRYLGLQKHFRKEGFLEAAFP</sequence>
<dbReference type="AlphaFoldDB" id="A0A9N9YZP3"/>
<keyword evidence="2" id="KW-1185">Reference proteome</keyword>
<reference evidence="1" key="1">
    <citation type="submission" date="2021-10" db="EMBL/GenBank/DDBJ databases">
        <authorList>
            <person name="Piombo E."/>
        </authorList>
    </citation>
    <scope>NUCLEOTIDE SEQUENCE</scope>
</reference>
<evidence type="ECO:0000313" key="2">
    <source>
        <dbReference type="Proteomes" id="UP000775872"/>
    </source>
</evidence>
<protein>
    <submittedName>
        <fullName evidence="1">Uncharacterized protein</fullName>
    </submittedName>
</protein>
<accession>A0A9N9YZP3</accession>
<proteinExistence type="predicted"/>
<gene>
    <name evidence="1" type="ORF">CSOL1703_00012115</name>
</gene>
<dbReference type="EMBL" id="CABFOC020000014">
    <property type="protein sequence ID" value="CAH0046381.1"/>
    <property type="molecule type" value="Genomic_DNA"/>
</dbReference>
<dbReference type="Proteomes" id="UP000775872">
    <property type="component" value="Unassembled WGS sequence"/>
</dbReference>
<comment type="caution">
    <text evidence="1">The sequence shown here is derived from an EMBL/GenBank/DDBJ whole genome shotgun (WGS) entry which is preliminary data.</text>
</comment>
<dbReference type="OrthoDB" id="2942798at2759"/>
<evidence type="ECO:0000313" key="1">
    <source>
        <dbReference type="EMBL" id="CAH0046381.1"/>
    </source>
</evidence>
<organism evidence="1 2">
    <name type="scientific">Clonostachys solani</name>
    <dbReference type="NCBI Taxonomy" id="160281"/>
    <lineage>
        <taxon>Eukaryota</taxon>
        <taxon>Fungi</taxon>
        <taxon>Dikarya</taxon>
        <taxon>Ascomycota</taxon>
        <taxon>Pezizomycotina</taxon>
        <taxon>Sordariomycetes</taxon>
        <taxon>Hypocreomycetidae</taxon>
        <taxon>Hypocreales</taxon>
        <taxon>Bionectriaceae</taxon>
        <taxon>Clonostachys</taxon>
    </lineage>
</organism>